<feature type="compositionally biased region" description="Basic and acidic residues" evidence="1">
    <location>
        <begin position="1"/>
        <end position="10"/>
    </location>
</feature>
<evidence type="ECO:0000313" key="2">
    <source>
        <dbReference type="EMBL" id="ONL95073.1"/>
    </source>
</evidence>
<organism evidence="2">
    <name type="scientific">Zea mays</name>
    <name type="common">Maize</name>
    <dbReference type="NCBI Taxonomy" id="4577"/>
    <lineage>
        <taxon>Eukaryota</taxon>
        <taxon>Viridiplantae</taxon>
        <taxon>Streptophyta</taxon>
        <taxon>Embryophyta</taxon>
        <taxon>Tracheophyta</taxon>
        <taxon>Spermatophyta</taxon>
        <taxon>Magnoliopsida</taxon>
        <taxon>Liliopsida</taxon>
        <taxon>Poales</taxon>
        <taxon>Poaceae</taxon>
        <taxon>PACMAD clade</taxon>
        <taxon>Panicoideae</taxon>
        <taxon>Andropogonodae</taxon>
        <taxon>Andropogoneae</taxon>
        <taxon>Tripsacinae</taxon>
        <taxon>Zea</taxon>
    </lineage>
</organism>
<evidence type="ECO:0000256" key="1">
    <source>
        <dbReference type="SAM" id="MobiDB-lite"/>
    </source>
</evidence>
<protein>
    <submittedName>
        <fullName evidence="2">Uncharacterized protein</fullName>
    </submittedName>
</protein>
<dbReference type="EMBL" id="CM007647">
    <property type="protein sequence ID" value="ONL95073.1"/>
    <property type="molecule type" value="Genomic_DNA"/>
</dbReference>
<accession>A0A1D6JT76</accession>
<name>A0A1D6JT76_MAIZE</name>
<feature type="region of interest" description="Disordered" evidence="1">
    <location>
        <begin position="1"/>
        <end position="33"/>
    </location>
</feature>
<dbReference type="InParanoid" id="A0A1D6JT76"/>
<dbReference type="AlphaFoldDB" id="A0A1D6JT76"/>
<reference evidence="2" key="1">
    <citation type="submission" date="2015-12" db="EMBL/GenBank/DDBJ databases">
        <title>Update maize B73 reference genome by single molecule sequencing technologies.</title>
        <authorList>
            <consortium name="Maize Genome Sequencing Project"/>
            <person name="Ware D."/>
        </authorList>
    </citation>
    <scope>NUCLEOTIDE SEQUENCE [LARGE SCALE GENOMIC DNA]</scope>
    <source>
        <tissue evidence="2">Seedling</tissue>
    </source>
</reference>
<gene>
    <name evidence="2" type="ORF">ZEAMMB73_Zm00001d028215</name>
</gene>
<sequence>MESSDSTHNDEEVEAEALDGAGVVRGDDASVPDELAAPGEAELQEHVREVRDIGAGLERGDRGSEAVHVEAGLKRPHEHEPMRALFVNTCSI</sequence>
<proteinExistence type="predicted"/>